<evidence type="ECO:0000256" key="1">
    <source>
        <dbReference type="SAM" id="MobiDB-lite"/>
    </source>
</evidence>
<keyword evidence="5" id="KW-1185">Reference proteome</keyword>
<dbReference type="KEGG" id="vg:18158415"/>
<organism evidence="3">
    <name type="scientific">Squirrelpox virus</name>
    <dbReference type="NCBI Taxonomy" id="240426"/>
    <lineage>
        <taxon>Viruses</taxon>
        <taxon>Varidnaviria</taxon>
        <taxon>Bamfordvirae</taxon>
        <taxon>Nucleocytoviricota</taxon>
        <taxon>Pokkesviricetes</taxon>
        <taxon>Chitovirales</taxon>
        <taxon>Poxviridae</taxon>
        <taxon>Chordopoxvirinae</taxon>
        <taxon>Sciuripoxvirus</taxon>
        <taxon>Sciuripoxvirus squirrelpox</taxon>
    </lineage>
</organism>
<keyword evidence="2" id="KW-0472">Membrane</keyword>
<sequence>MRESLLAAAVSTYLVTASASLLTKGQYASAFVLTTAAALTSATIWRNSLSDTMQRVSRIWFSGAGQVSVAGDEVDQAIRDLMAAVGNAVNAHGNGGGGFVDIAAGDEYFVLSSSVAPVPDAARRRRRRARPASPPAPPAQAPREAVPDLLACAADPMLAPVEVPPPSSPDLRCYETLEDEDTLMEVQFSPEIQEALSEFLNLENMVVRAQPE</sequence>
<accession>Q1HTU6</accession>
<protein>
    <submittedName>
        <fullName evidence="4">Hypothetical pox protein</fullName>
    </submittedName>
    <submittedName>
        <fullName evidence="3">I4L</fullName>
    </submittedName>
</protein>
<name>Q1HTU6_9POXV</name>
<evidence type="ECO:0000313" key="3">
    <source>
        <dbReference type="EMBL" id="ABD51440.1"/>
    </source>
</evidence>
<dbReference type="EMBL" id="HE601899">
    <property type="protein sequence ID" value="CCD83189.1"/>
    <property type="molecule type" value="Genomic_DNA"/>
</dbReference>
<evidence type="ECO:0000313" key="4">
    <source>
        <dbReference type="EMBL" id="CCD83189.1"/>
    </source>
</evidence>
<evidence type="ECO:0000313" key="5">
    <source>
        <dbReference type="Proteomes" id="UP000144311"/>
    </source>
</evidence>
<reference evidence="3" key="1">
    <citation type="journal article" date="2006" name="J. Gen. Virol.">
        <title>Genomic characterization of a novel poxvirus contributing to the decline of the red squirrel (Sciurus vulgaris) in the UK.</title>
        <authorList>
            <person name="McInnes C.J."/>
            <person name="Wood A.R."/>
            <person name="Thomas K."/>
            <person name="Sainsbury A.W."/>
            <person name="Gurnell J."/>
            <person name="Dein F.J."/>
            <person name="Nettleton P.F."/>
        </authorList>
    </citation>
    <scope>NUCLEOTIDE SEQUENCE</scope>
    <source>
        <strain evidence="3">1296/99</strain>
    </source>
</reference>
<proteinExistence type="predicted"/>
<dbReference type="RefSeq" id="YP_008658431.1">
    <property type="nucleotide sequence ID" value="NC_022563.1"/>
</dbReference>
<gene>
    <name evidence="3" type="primary">I4L</name>
    <name evidence="4" type="ORF">SQPV_0060</name>
</gene>
<dbReference type="EMBL" id="AH015635">
    <property type="protein sequence ID" value="ABD51440.1"/>
    <property type="molecule type" value="Genomic_DNA"/>
</dbReference>
<keyword evidence="2" id="KW-0812">Transmembrane</keyword>
<reference evidence="4 5" key="3">
    <citation type="submission" date="2013-10" db="EMBL/GenBank/DDBJ databases">
        <title>The genome of epidemic Squirrel Poxvirus reveals novel virulence genes.</title>
        <authorList>
            <person name="Darby A.C."/>
            <person name="McInnes C.J."/>
            <person name="Kjaer K.H."/>
            <person name="Wood A.R."/>
            <person name="Hughes M."/>
            <person name="Martensen P.M."/>
            <person name="Radford A.D."/>
            <person name="Hall N."/>
            <person name="Chantrey J."/>
        </authorList>
    </citation>
    <scope>NUCLEOTIDE SEQUENCE [LARGE SCALE GENOMIC DNA]</scope>
    <source>
        <strain evidence="4">Red squirrel UK</strain>
    </source>
</reference>
<evidence type="ECO:0000256" key="2">
    <source>
        <dbReference type="SAM" id="Phobius"/>
    </source>
</evidence>
<keyword evidence="2" id="KW-1133">Transmembrane helix</keyword>
<reference evidence="4 5" key="2">
    <citation type="submission" date="2011-10" db="EMBL/GenBank/DDBJ databases">
        <authorList>
            <person name="Darby A."/>
        </authorList>
    </citation>
    <scope>NUCLEOTIDE SEQUENCE [LARGE SCALE GENOMIC DNA]</scope>
    <source>
        <strain evidence="4">Red squirrel UK</strain>
    </source>
</reference>
<feature type="transmembrane region" description="Helical" evidence="2">
    <location>
        <begin position="27"/>
        <end position="45"/>
    </location>
</feature>
<feature type="region of interest" description="Disordered" evidence="1">
    <location>
        <begin position="120"/>
        <end position="144"/>
    </location>
</feature>
<dbReference type="GeneID" id="18158415"/>
<dbReference type="Proteomes" id="UP000144311">
    <property type="component" value="Segment"/>
</dbReference>